<gene>
    <name evidence="2" type="ORF">ESA94_06425</name>
</gene>
<dbReference type="InterPro" id="IPR013783">
    <property type="entry name" value="Ig-like_fold"/>
</dbReference>
<dbReference type="InterPro" id="IPR022409">
    <property type="entry name" value="PKD/Chitinase_dom"/>
</dbReference>
<dbReference type="InterPro" id="IPR000601">
    <property type="entry name" value="PKD_dom"/>
</dbReference>
<evidence type="ECO:0000313" key="2">
    <source>
        <dbReference type="EMBL" id="RXK62629.1"/>
    </source>
</evidence>
<evidence type="ECO:0000313" key="3">
    <source>
        <dbReference type="Proteomes" id="UP000290204"/>
    </source>
</evidence>
<dbReference type="Proteomes" id="UP000290204">
    <property type="component" value="Unassembled WGS sequence"/>
</dbReference>
<reference evidence="2 3" key="1">
    <citation type="submission" date="2019-01" db="EMBL/GenBank/DDBJ databases">
        <title>Lacibacter sp. strain TTM-7.</title>
        <authorList>
            <person name="Chen W.-M."/>
        </authorList>
    </citation>
    <scope>NUCLEOTIDE SEQUENCE [LARGE SCALE GENOMIC DNA]</scope>
    <source>
        <strain evidence="2 3">TTM-7</strain>
    </source>
</reference>
<evidence type="ECO:0000259" key="1">
    <source>
        <dbReference type="PROSITE" id="PS50093"/>
    </source>
</evidence>
<dbReference type="SMART" id="SM00089">
    <property type="entry name" value="PKD"/>
    <property type="match status" value="2"/>
</dbReference>
<dbReference type="PROSITE" id="PS50093">
    <property type="entry name" value="PKD"/>
    <property type="match status" value="1"/>
</dbReference>
<dbReference type="InterPro" id="IPR035986">
    <property type="entry name" value="PKD_dom_sf"/>
</dbReference>
<accession>A0A4Q1CPP3</accession>
<sequence>MRIIKNIFQFAVLLLVVTGCKPELHDDLSFLTTITNSAKLSALFEITQDNTGNVTITPNGEGAVSYDIYYGDGTAALAKVQAGKNTTHKYAEGVYSVKIVGYNITGKTTEATQQLTVSFRAPENLEVTADVDVANNFKVNVSAKAKYETMFRVYFGDVPNEVPVSFMEGETVSHTYAAVGTYTVKVVALSGGAATTQFTKTITIVDPVLLPLTFESSTLQYSFTNFGGGVVTVIDNLHKTGINTTNKVGRMVKNAPEVWGGSVITLGAPIDFSANKIFRMKVYSPRVGAKVLLKVENATNGGINFEKEVSTTVANGWEDLVFDYSTINTSNSYQKIVLIFELGTVGDGSANFTFYFDDIRLTNTIPSAQIDLPVTFDAAGTNYTVTDFGGNATVDGVDPDNNANKIKVTTKTNGAETWAGTTIGTATGFATKIPFAANATKMSIRVYSPASGIPVRLKVEDRADGTKSVETQVNTTVANAWETLTFDFTNNVSGTPALNLANNYHKASVFFDFGAAGTAKVFRWDDVKMVAASAAGIVIPLDFESSSPYTITDFDGGNLSIINNPQSGGINTSAKVARMIKNAGQPWGGSFITLDSPIDFGAGKTFKMKVYSPRAGAKVLLKVENLTNGGISFEKEVTTTVANGWEELTFDYNAINTANTYQKVVLIFDLGTAGDGTANFTFLIDDIRLQ</sequence>
<dbReference type="AlphaFoldDB" id="A0A4Q1CPP3"/>
<dbReference type="OrthoDB" id="5381604at2"/>
<feature type="domain" description="PKD" evidence="1">
    <location>
        <begin position="155"/>
        <end position="204"/>
    </location>
</feature>
<keyword evidence="3" id="KW-1185">Reference proteome</keyword>
<dbReference type="CDD" id="cd00146">
    <property type="entry name" value="PKD"/>
    <property type="match status" value="1"/>
</dbReference>
<proteinExistence type="predicted"/>
<dbReference type="PROSITE" id="PS51257">
    <property type="entry name" value="PROKAR_LIPOPROTEIN"/>
    <property type="match status" value="1"/>
</dbReference>
<comment type="caution">
    <text evidence="2">The sequence shown here is derived from an EMBL/GenBank/DDBJ whole genome shotgun (WGS) entry which is preliminary data.</text>
</comment>
<dbReference type="RefSeq" id="WP_129130000.1">
    <property type="nucleotide sequence ID" value="NZ_SDHW01000001.1"/>
</dbReference>
<dbReference type="SUPFAM" id="SSF49299">
    <property type="entry name" value="PKD domain"/>
    <property type="match status" value="1"/>
</dbReference>
<dbReference type="Gene3D" id="2.60.40.10">
    <property type="entry name" value="Immunoglobulins"/>
    <property type="match status" value="1"/>
</dbReference>
<dbReference type="Gene3D" id="2.60.120.260">
    <property type="entry name" value="Galactose-binding domain-like"/>
    <property type="match status" value="2"/>
</dbReference>
<dbReference type="EMBL" id="SDHW01000001">
    <property type="protein sequence ID" value="RXK62629.1"/>
    <property type="molecule type" value="Genomic_DNA"/>
</dbReference>
<name>A0A4Q1CPP3_9BACT</name>
<protein>
    <recommendedName>
        <fullName evidence="1">PKD domain-containing protein</fullName>
    </recommendedName>
</protein>
<organism evidence="2 3">
    <name type="scientific">Lacibacter luteus</name>
    <dbReference type="NCBI Taxonomy" id="2508719"/>
    <lineage>
        <taxon>Bacteria</taxon>
        <taxon>Pseudomonadati</taxon>
        <taxon>Bacteroidota</taxon>
        <taxon>Chitinophagia</taxon>
        <taxon>Chitinophagales</taxon>
        <taxon>Chitinophagaceae</taxon>
        <taxon>Lacibacter</taxon>
    </lineage>
</organism>